<dbReference type="Proteomes" id="UP001177023">
    <property type="component" value="Unassembled WGS sequence"/>
</dbReference>
<gene>
    <name evidence="2" type="ORF">MSPICULIGERA_LOCUS17136</name>
</gene>
<keyword evidence="1" id="KW-0472">Membrane</keyword>
<organism evidence="2 3">
    <name type="scientific">Mesorhabditis spiculigera</name>
    <dbReference type="NCBI Taxonomy" id="96644"/>
    <lineage>
        <taxon>Eukaryota</taxon>
        <taxon>Metazoa</taxon>
        <taxon>Ecdysozoa</taxon>
        <taxon>Nematoda</taxon>
        <taxon>Chromadorea</taxon>
        <taxon>Rhabditida</taxon>
        <taxon>Rhabditina</taxon>
        <taxon>Rhabditomorpha</taxon>
        <taxon>Rhabditoidea</taxon>
        <taxon>Rhabditidae</taxon>
        <taxon>Mesorhabditinae</taxon>
        <taxon>Mesorhabditis</taxon>
    </lineage>
</organism>
<dbReference type="AlphaFoldDB" id="A0AA36G5H0"/>
<keyword evidence="1" id="KW-1133">Transmembrane helix</keyword>
<dbReference type="EMBL" id="CATQJA010002655">
    <property type="protein sequence ID" value="CAJ0578898.1"/>
    <property type="molecule type" value="Genomic_DNA"/>
</dbReference>
<name>A0AA36G5H0_9BILA</name>
<comment type="caution">
    <text evidence="2">The sequence shown here is derived from an EMBL/GenBank/DDBJ whole genome shotgun (WGS) entry which is preliminary data.</text>
</comment>
<accession>A0AA36G5H0</accession>
<feature type="transmembrane region" description="Helical" evidence="1">
    <location>
        <begin position="42"/>
        <end position="61"/>
    </location>
</feature>
<evidence type="ECO:0000313" key="3">
    <source>
        <dbReference type="Proteomes" id="UP001177023"/>
    </source>
</evidence>
<keyword evidence="3" id="KW-1185">Reference proteome</keyword>
<evidence type="ECO:0000256" key="1">
    <source>
        <dbReference type="SAM" id="Phobius"/>
    </source>
</evidence>
<protein>
    <submittedName>
        <fullName evidence="2">Uncharacterized protein</fullName>
    </submittedName>
</protein>
<keyword evidence="1" id="KW-0812">Transmembrane</keyword>
<sequence length="498" mass="55737">MVYLLLSAGSLVFMAVYAFDFFFHKSGHMFVGLSWLMSTKWASIVEALLLGIWGVASVYFLSMAITDDGQVVGNAAEESMCLDSSMTTPKRTGRPFLENLAFSVTRPSACSPLYNYRQSQVSTPSASPSTSISALPSYASKPQTAINPYKRIVPVVSTSQVDSLLESSNYSPEVSIHEPVKETTFESLLSEEVMRPRGRDPKERFVEILQGTSDKKQEAPRPVPRMVFPTRRRRSSSPPGGGIPPAYAYLFSGHAENFINAMFPDEDMEALEPLLEHWMRNTIYIPVGNAIKELNIMLQQKHPGYKIGQTRVELISRLLEKNPELSETKLPFVLPYLQLCWCQENVIADFNHAQLNIFPRARFPGGSGKRRSDNALRFHTFAIYMDQAVSSLMNAGPKVFSETYIIPTGASLTSPKRELYAIAFQWNDPSEEVLNVFAFGEDGEPIKLPVTPYYCRNINHAIITFINHIKFFLDGCIIGGLSIDKVGLNLEMLLQDEV</sequence>
<feature type="non-terminal residue" evidence="2">
    <location>
        <position position="498"/>
    </location>
</feature>
<proteinExistence type="predicted"/>
<evidence type="ECO:0000313" key="2">
    <source>
        <dbReference type="EMBL" id="CAJ0578898.1"/>
    </source>
</evidence>
<reference evidence="2" key="1">
    <citation type="submission" date="2023-06" db="EMBL/GenBank/DDBJ databases">
        <authorList>
            <person name="Delattre M."/>
        </authorList>
    </citation>
    <scope>NUCLEOTIDE SEQUENCE</scope>
    <source>
        <strain evidence="2">AF72</strain>
    </source>
</reference>